<dbReference type="InterPro" id="IPR041457">
    <property type="entry name" value="CxC2_KDZ-assoc"/>
</dbReference>
<reference evidence="4" key="1">
    <citation type="submission" date="2020-05" db="EMBL/GenBank/DDBJ databases">
        <title>Mycena genomes resolve the evolution of fungal bioluminescence.</title>
        <authorList>
            <person name="Tsai I.J."/>
        </authorList>
    </citation>
    <scope>NUCLEOTIDE SEQUENCE</scope>
    <source>
        <strain evidence="4">CCC161011</strain>
    </source>
</reference>
<feature type="coiled-coil region" evidence="1">
    <location>
        <begin position="490"/>
        <end position="517"/>
    </location>
</feature>
<dbReference type="Pfam" id="PF18803">
    <property type="entry name" value="CxC2"/>
    <property type="match status" value="1"/>
</dbReference>
<organism evidence="4 5">
    <name type="scientific">Mycena venus</name>
    <dbReference type="NCBI Taxonomy" id="2733690"/>
    <lineage>
        <taxon>Eukaryota</taxon>
        <taxon>Fungi</taxon>
        <taxon>Dikarya</taxon>
        <taxon>Basidiomycota</taxon>
        <taxon>Agaricomycotina</taxon>
        <taxon>Agaricomycetes</taxon>
        <taxon>Agaricomycetidae</taxon>
        <taxon>Agaricales</taxon>
        <taxon>Marasmiineae</taxon>
        <taxon>Mycenaceae</taxon>
        <taxon>Mycena</taxon>
    </lineage>
</organism>
<feature type="domain" description="CxC2-like cysteine cluster KDZ transposase-associated" evidence="3">
    <location>
        <begin position="136"/>
        <end position="248"/>
    </location>
</feature>
<dbReference type="Proteomes" id="UP000620124">
    <property type="component" value="Unassembled WGS sequence"/>
</dbReference>
<dbReference type="Pfam" id="PF18758">
    <property type="entry name" value="KDZ"/>
    <property type="match status" value="1"/>
</dbReference>
<evidence type="ECO:0000313" key="4">
    <source>
        <dbReference type="EMBL" id="KAF7326888.1"/>
    </source>
</evidence>
<dbReference type="AlphaFoldDB" id="A0A8H6TZC7"/>
<gene>
    <name evidence="4" type="ORF">MVEN_02582700</name>
</gene>
<feature type="compositionally biased region" description="Basic and acidic residues" evidence="2">
    <location>
        <begin position="924"/>
        <end position="933"/>
    </location>
</feature>
<evidence type="ECO:0000259" key="3">
    <source>
        <dbReference type="Pfam" id="PF18803"/>
    </source>
</evidence>
<proteinExistence type="predicted"/>
<feature type="compositionally biased region" description="Acidic residues" evidence="2">
    <location>
        <begin position="934"/>
        <end position="945"/>
    </location>
</feature>
<dbReference type="EMBL" id="JACAZI010000039">
    <property type="protein sequence ID" value="KAF7326888.1"/>
    <property type="molecule type" value="Genomic_DNA"/>
</dbReference>
<accession>A0A8H6TZC7</accession>
<name>A0A8H6TZC7_9AGAR</name>
<protein>
    <submittedName>
        <fullName evidence="4">CxC2 domain-containing protein</fullName>
    </submittedName>
</protein>
<evidence type="ECO:0000256" key="2">
    <source>
        <dbReference type="SAM" id="MobiDB-lite"/>
    </source>
</evidence>
<keyword evidence="5" id="KW-1185">Reference proteome</keyword>
<sequence>MSRRKRAYNPTKNTHTHIFSFSDIALPEDMPITGYVDRMLNDLKQRRLDTLAQMQSGSGDAPAVVEPYAYKRYDMGAAFESYHTGDDEEPEPFKNKGPRVVKPSDKSLYDWLEGKVDIYGAEFEVWDGEFFRKKPLAELGLCVQLSHPPVGRGSHCTVPLPSKGGFVTLHTNGIHEVNVDFCSCEHANANGPPEVQLLRIGWFPATHERPHTAATFEVLCQFHLETLQAKVTMYDFYRVLEHLMDNTGVKPPDRYHEWIRMCREWRHLMMLKRAGRLHAYNSSGAAGTKSGEHLYTFYIALDACFHLKRRLVSNELKDPGLGTGLAYMTENEPYPEYLRGVMHQKEMNTCSGLTADGGARHEFVQPNGVGDLQRGKRFANMDYIFGSIMRHKHPGIWKWVTYDIVCIWSKFLKERMEALPPLVCLTIIWLLFSFAIPKMHIHSHTLLCQLLYSLNLLQGSGQLDAEAIECAWAAISAWSFWNWVKLIGIVASLRWQIDKARVELADQEAAFAEFLREQAHLVPAWKQKVDEFEADPTKPNPYEVKFVGLTEAQVRLQFTQEEAKQAQLGAPALHDVSLSKFILLGLDLEDKQRRIHVQAVLKKANTTEMQINLGSMRTKLNRRIGQFRKLQSTYTPAALQELGELDIPEDHVIENMPLMLLSAMSLLAQSVGCLAGLTDIEALLCHVQCRTALASLQNQLHIKTRLLVYKKGHARHVGANTRSHTIVARNESKIGLHSEKYQMAWDAIRLLRNDWDGSKVPWQPLKQQDIRCMEDTEDLEKKRKHREAHKELVRKRNAKLIRAGLLDAEKEDNMDIDDNDNEGPVPENRRQIFWIWTVAGTSGTDAELEDALRIEWLKAYAWVCWWREEVELLEVEYERGTIAFAKKQAQMYRDLDTPQGDDLDGGETFAGEETMDAAVCEDEERIREERRTEEEEEEEELLGGAVESDDEEYIFSGAVED</sequence>
<evidence type="ECO:0000313" key="5">
    <source>
        <dbReference type="Proteomes" id="UP000620124"/>
    </source>
</evidence>
<comment type="caution">
    <text evidence="4">The sequence shown here is derived from an EMBL/GenBank/DDBJ whole genome shotgun (WGS) entry which is preliminary data.</text>
</comment>
<dbReference type="InterPro" id="IPR040521">
    <property type="entry name" value="KDZ"/>
</dbReference>
<dbReference type="OrthoDB" id="3214502at2759"/>
<keyword evidence="1" id="KW-0175">Coiled coil</keyword>
<evidence type="ECO:0000256" key="1">
    <source>
        <dbReference type="SAM" id="Coils"/>
    </source>
</evidence>
<feature type="region of interest" description="Disordered" evidence="2">
    <location>
        <begin position="921"/>
        <end position="945"/>
    </location>
</feature>